<evidence type="ECO:0000313" key="3">
    <source>
        <dbReference type="Proteomes" id="UP001557484"/>
    </source>
</evidence>
<gene>
    <name evidence="2" type="ORF">AB4875_15450</name>
</gene>
<keyword evidence="3" id="KW-1185">Reference proteome</keyword>
<dbReference type="InterPro" id="IPR052163">
    <property type="entry name" value="DGC-Regulatory_Protein"/>
</dbReference>
<name>A0ABV3U084_9GAMM</name>
<dbReference type="SUPFAM" id="SSF55073">
    <property type="entry name" value="Nucleotide cyclase"/>
    <property type="match status" value="1"/>
</dbReference>
<keyword evidence="2" id="KW-0548">Nucleotidyltransferase</keyword>
<dbReference type="Gene3D" id="3.30.70.270">
    <property type="match status" value="1"/>
</dbReference>
<organism evidence="2 3">
    <name type="scientific">Zhongshania arctica</name>
    <dbReference type="NCBI Taxonomy" id="3238302"/>
    <lineage>
        <taxon>Bacteria</taxon>
        <taxon>Pseudomonadati</taxon>
        <taxon>Pseudomonadota</taxon>
        <taxon>Gammaproteobacteria</taxon>
        <taxon>Cellvibrionales</taxon>
        <taxon>Spongiibacteraceae</taxon>
        <taxon>Zhongshania</taxon>
    </lineage>
</organism>
<dbReference type="InterPro" id="IPR043128">
    <property type="entry name" value="Rev_trsase/Diguanyl_cyclase"/>
</dbReference>
<proteinExistence type="predicted"/>
<keyword evidence="2" id="KW-0808">Transferase</keyword>
<dbReference type="GO" id="GO:0052621">
    <property type="term" value="F:diguanylate cyclase activity"/>
    <property type="evidence" value="ECO:0007669"/>
    <property type="project" value="UniProtKB-EC"/>
</dbReference>
<dbReference type="Pfam" id="PF00990">
    <property type="entry name" value="GGDEF"/>
    <property type="match status" value="1"/>
</dbReference>
<protein>
    <submittedName>
        <fullName evidence="2">Diguanylate cyclase</fullName>
        <ecNumber evidence="2">2.7.7.65</ecNumber>
    </submittedName>
</protein>
<dbReference type="PROSITE" id="PS50887">
    <property type="entry name" value="GGDEF"/>
    <property type="match status" value="1"/>
</dbReference>
<evidence type="ECO:0000313" key="2">
    <source>
        <dbReference type="EMBL" id="MEX1666890.1"/>
    </source>
</evidence>
<sequence>MINALSAIYPTALSTPMNIENTSYKISASIGYATYPKDGDNYESLLKTADQAMYKVKRGRTAAPYSPI</sequence>
<evidence type="ECO:0000259" key="1">
    <source>
        <dbReference type="PROSITE" id="PS50887"/>
    </source>
</evidence>
<dbReference type="Proteomes" id="UP001557484">
    <property type="component" value="Unassembled WGS sequence"/>
</dbReference>
<dbReference type="EC" id="2.7.7.65" evidence="2"/>
<dbReference type="PANTHER" id="PTHR46663">
    <property type="entry name" value="DIGUANYLATE CYCLASE DGCT-RELATED"/>
    <property type="match status" value="1"/>
</dbReference>
<dbReference type="EMBL" id="JBFRYB010000001">
    <property type="protein sequence ID" value="MEX1666890.1"/>
    <property type="molecule type" value="Genomic_DNA"/>
</dbReference>
<dbReference type="InterPro" id="IPR000160">
    <property type="entry name" value="GGDEF_dom"/>
</dbReference>
<accession>A0ABV3U084</accession>
<dbReference type="RefSeq" id="WP_368376953.1">
    <property type="nucleotide sequence ID" value="NZ_JBFRYB010000001.1"/>
</dbReference>
<comment type="caution">
    <text evidence="2">The sequence shown here is derived from an EMBL/GenBank/DDBJ whole genome shotgun (WGS) entry which is preliminary data.</text>
</comment>
<reference evidence="2 3" key="1">
    <citation type="journal article" date="2011" name="Int. J. Syst. Evol. Microbiol.">
        <title>Zhongshania antarctica gen. nov., sp. nov. and Zhongshania guokunii sp. nov., gammaproteobacteria respectively isolated from coastal attached (fast) ice and surface seawater of the Antarctic.</title>
        <authorList>
            <person name="Li H.J."/>
            <person name="Zhang X.Y."/>
            <person name="Chen C.X."/>
            <person name="Zhang Y.J."/>
            <person name="Gao Z.M."/>
            <person name="Yu Y."/>
            <person name="Chen X.L."/>
            <person name="Chen B."/>
            <person name="Zhang Y.Z."/>
        </authorList>
    </citation>
    <scope>NUCLEOTIDE SEQUENCE [LARGE SCALE GENOMIC DNA]</scope>
    <source>
        <strain evidence="2 3">R06B22</strain>
    </source>
</reference>
<dbReference type="InterPro" id="IPR029787">
    <property type="entry name" value="Nucleotide_cyclase"/>
</dbReference>
<feature type="domain" description="GGDEF" evidence="1">
    <location>
        <begin position="1"/>
        <end position="68"/>
    </location>
</feature>
<dbReference type="PANTHER" id="PTHR46663:SF2">
    <property type="entry name" value="GGDEF DOMAIN-CONTAINING PROTEIN"/>
    <property type="match status" value="1"/>
</dbReference>